<dbReference type="InterPro" id="IPR010994">
    <property type="entry name" value="RuvA_2-like"/>
</dbReference>
<dbReference type="GO" id="GO:0000400">
    <property type="term" value="F:four-way junction DNA binding"/>
    <property type="evidence" value="ECO:0007669"/>
    <property type="project" value="UniProtKB-UniRule"/>
</dbReference>
<accession>A0A523USZ9</accession>
<dbReference type="EMBL" id="SOJN01000078">
    <property type="protein sequence ID" value="TET45677.1"/>
    <property type="molecule type" value="Genomic_DNA"/>
</dbReference>
<keyword evidence="3 6" id="KW-0238">DNA-binding</keyword>
<evidence type="ECO:0000313" key="9">
    <source>
        <dbReference type="EMBL" id="TET45677.1"/>
    </source>
</evidence>
<proteinExistence type="inferred from homology"/>
<evidence type="ECO:0000259" key="8">
    <source>
        <dbReference type="Pfam" id="PF07499"/>
    </source>
</evidence>
<dbReference type="GO" id="GO:0009378">
    <property type="term" value="F:four-way junction helicase activity"/>
    <property type="evidence" value="ECO:0007669"/>
    <property type="project" value="InterPro"/>
</dbReference>
<dbReference type="GO" id="GO:0009379">
    <property type="term" value="C:Holliday junction helicase complex"/>
    <property type="evidence" value="ECO:0007669"/>
    <property type="project" value="InterPro"/>
</dbReference>
<dbReference type="CDD" id="cd14332">
    <property type="entry name" value="UBA_RuvA_C"/>
    <property type="match status" value="1"/>
</dbReference>
<comment type="caution">
    <text evidence="6">Lacks conserved residue(s) required for the propagation of feature annotation.</text>
</comment>
<comment type="function">
    <text evidence="6">The RuvA-RuvB-RuvC complex processes Holliday junction (HJ) DNA during genetic recombination and DNA repair, while the RuvA-RuvB complex plays an important role in the rescue of blocked DNA replication forks via replication fork reversal (RFR). RuvA specifically binds to HJ cruciform DNA, conferring on it an open structure. The RuvB hexamer acts as an ATP-dependent pump, pulling dsDNA into and through the RuvAB complex. HJ branch migration allows RuvC to scan DNA until it finds its consensus sequence, where it cleaves and resolves the cruciform DNA.</text>
</comment>
<feature type="domain" description="DNA helicase Holliday junction RuvA type" evidence="7">
    <location>
        <begin position="1"/>
        <end position="62"/>
    </location>
</feature>
<organism evidence="9 10">
    <name type="scientific">candidate division TA06 bacterium</name>
    <dbReference type="NCBI Taxonomy" id="2250710"/>
    <lineage>
        <taxon>Bacteria</taxon>
        <taxon>Bacteria division TA06</taxon>
    </lineage>
</organism>
<comment type="subunit">
    <text evidence="6">Homotetramer. Forms an RuvA(8)-RuvB(12)-Holliday junction (HJ) complex. HJ DNA is sandwiched between 2 RuvA tetramers; dsDNA enters through RuvA and exits via RuvB. An RuvB hexamer assembles on each DNA strand where it exits the tetramer. Each RuvB hexamer is contacted by two RuvA subunits (via domain III) on 2 adjacent RuvB subunits; this complex drives branch migration. In the full resolvosome a probable DNA-RuvA(4)-RuvB(12)-RuvC(2) complex forms which resolves the HJ.</text>
</comment>
<evidence type="ECO:0000256" key="3">
    <source>
        <dbReference type="ARBA" id="ARBA00023125"/>
    </source>
</evidence>
<dbReference type="InterPro" id="IPR012340">
    <property type="entry name" value="NA-bd_OB-fold"/>
</dbReference>
<comment type="caution">
    <text evidence="9">The sequence shown here is derived from an EMBL/GenBank/DDBJ whole genome shotgun (WGS) entry which is preliminary data.</text>
</comment>
<dbReference type="GO" id="GO:0006310">
    <property type="term" value="P:DNA recombination"/>
    <property type="evidence" value="ECO:0007669"/>
    <property type="project" value="UniProtKB-UniRule"/>
</dbReference>
<dbReference type="HAMAP" id="MF_00031">
    <property type="entry name" value="DNA_HJ_migration_RuvA"/>
    <property type="match status" value="1"/>
</dbReference>
<dbReference type="InterPro" id="IPR000085">
    <property type="entry name" value="RuvA"/>
</dbReference>
<keyword evidence="1 6" id="KW-0963">Cytoplasm</keyword>
<name>A0A523USZ9_UNCT6</name>
<dbReference type="InterPro" id="IPR011114">
    <property type="entry name" value="RuvA_C"/>
</dbReference>
<evidence type="ECO:0000256" key="4">
    <source>
        <dbReference type="ARBA" id="ARBA00023172"/>
    </source>
</evidence>
<dbReference type="GO" id="GO:0048476">
    <property type="term" value="C:Holliday junction resolvase complex"/>
    <property type="evidence" value="ECO:0007669"/>
    <property type="project" value="UniProtKB-UniRule"/>
</dbReference>
<comment type="similarity">
    <text evidence="6">Belongs to the RuvA family.</text>
</comment>
<keyword evidence="2 6" id="KW-0227">DNA damage</keyword>
<dbReference type="GO" id="GO:0006281">
    <property type="term" value="P:DNA repair"/>
    <property type="evidence" value="ECO:0007669"/>
    <property type="project" value="UniProtKB-UniRule"/>
</dbReference>
<dbReference type="InterPro" id="IPR036267">
    <property type="entry name" value="RuvA_C_sf"/>
</dbReference>
<dbReference type="Proteomes" id="UP000315525">
    <property type="component" value="Unassembled WGS sequence"/>
</dbReference>
<dbReference type="Gene3D" id="1.10.150.20">
    <property type="entry name" value="5' to 3' exonuclease, C-terminal subdomain"/>
    <property type="match status" value="1"/>
</dbReference>
<keyword evidence="4 6" id="KW-0233">DNA recombination</keyword>
<sequence>MISYLEGKLVEKNPTSAVIDIRGVGYSVRIPVSTYESLGELGTTTKLFTHLSVKDDRMELFGFGSSDEKNLFLLLTSVSGIGGRTAISVLSGARPGELRKAVLSGDKMFISSIKGIGRKTAERLIVELKDKFAEEGREAEEMLGPCNDALRALKSLGLRESEGRDALQKVLNERGSDIPVEEMVREALKRFS</sequence>
<dbReference type="SUPFAM" id="SSF50249">
    <property type="entry name" value="Nucleic acid-binding proteins"/>
    <property type="match status" value="1"/>
</dbReference>
<dbReference type="SUPFAM" id="SSF46929">
    <property type="entry name" value="DNA helicase RuvA subunit, C-terminal domain"/>
    <property type="match status" value="1"/>
</dbReference>
<dbReference type="Gene3D" id="1.10.8.10">
    <property type="entry name" value="DNA helicase RuvA subunit, C-terminal domain"/>
    <property type="match status" value="1"/>
</dbReference>
<dbReference type="NCBIfam" id="TIGR00084">
    <property type="entry name" value="ruvA"/>
    <property type="match status" value="1"/>
</dbReference>
<protein>
    <recommendedName>
        <fullName evidence="6">Holliday junction branch migration complex subunit RuvA</fullName>
    </recommendedName>
</protein>
<keyword evidence="5 6" id="KW-0234">DNA repair</keyword>
<comment type="subcellular location">
    <subcellularLocation>
        <location evidence="6">Cytoplasm</location>
    </subcellularLocation>
</comment>
<evidence type="ECO:0000256" key="5">
    <source>
        <dbReference type="ARBA" id="ARBA00023204"/>
    </source>
</evidence>
<evidence type="ECO:0000256" key="6">
    <source>
        <dbReference type="HAMAP-Rule" id="MF_00031"/>
    </source>
</evidence>
<dbReference type="InterPro" id="IPR013849">
    <property type="entry name" value="DNA_helicase_Holl-junc_RuvA_I"/>
</dbReference>
<reference evidence="9 10" key="1">
    <citation type="submission" date="2019-03" db="EMBL/GenBank/DDBJ databases">
        <title>Metabolic potential of uncultured bacteria and archaea associated with petroleum seepage in deep-sea sediments.</title>
        <authorList>
            <person name="Dong X."/>
            <person name="Hubert C."/>
        </authorList>
    </citation>
    <scope>NUCLEOTIDE SEQUENCE [LARGE SCALE GENOMIC DNA]</scope>
    <source>
        <strain evidence="9">E44_bin18</strain>
    </source>
</reference>
<dbReference type="SUPFAM" id="SSF47781">
    <property type="entry name" value="RuvA domain 2-like"/>
    <property type="match status" value="1"/>
</dbReference>
<feature type="region of interest" description="Domain I" evidence="6">
    <location>
        <begin position="1"/>
        <end position="64"/>
    </location>
</feature>
<dbReference type="Gene3D" id="2.40.50.140">
    <property type="entry name" value="Nucleic acid-binding proteins"/>
    <property type="match status" value="1"/>
</dbReference>
<evidence type="ECO:0000313" key="10">
    <source>
        <dbReference type="Proteomes" id="UP000315525"/>
    </source>
</evidence>
<comment type="domain">
    <text evidence="6">Has three domains with a flexible linker between the domains II and III and assumes an 'L' shape. Domain III is highly mobile and contacts RuvB.</text>
</comment>
<dbReference type="GO" id="GO:0005524">
    <property type="term" value="F:ATP binding"/>
    <property type="evidence" value="ECO:0007669"/>
    <property type="project" value="InterPro"/>
</dbReference>
<gene>
    <name evidence="6 9" type="primary">ruvA</name>
    <name evidence="9" type="ORF">E3J62_06915</name>
</gene>
<dbReference type="Pfam" id="PF14520">
    <property type="entry name" value="HHH_5"/>
    <property type="match status" value="1"/>
</dbReference>
<evidence type="ECO:0000256" key="2">
    <source>
        <dbReference type="ARBA" id="ARBA00022763"/>
    </source>
</evidence>
<dbReference type="GO" id="GO:0005737">
    <property type="term" value="C:cytoplasm"/>
    <property type="evidence" value="ECO:0007669"/>
    <property type="project" value="UniProtKB-SubCell"/>
</dbReference>
<dbReference type="Pfam" id="PF01330">
    <property type="entry name" value="RuvA_N"/>
    <property type="match status" value="1"/>
</dbReference>
<dbReference type="Pfam" id="PF07499">
    <property type="entry name" value="RuvA_C"/>
    <property type="match status" value="1"/>
</dbReference>
<feature type="region of interest" description="Domain III" evidence="6">
    <location>
        <begin position="147"/>
        <end position="192"/>
    </location>
</feature>
<evidence type="ECO:0000259" key="7">
    <source>
        <dbReference type="Pfam" id="PF01330"/>
    </source>
</evidence>
<evidence type="ECO:0000256" key="1">
    <source>
        <dbReference type="ARBA" id="ARBA00022490"/>
    </source>
</evidence>
<dbReference type="AlphaFoldDB" id="A0A523USZ9"/>
<feature type="domain" description="Holliday junction DNA helicase RuvA C-terminal" evidence="8">
    <location>
        <begin position="147"/>
        <end position="190"/>
    </location>
</feature>